<organism evidence="1 2">
    <name type="scientific">Orchesella dallaii</name>
    <dbReference type="NCBI Taxonomy" id="48710"/>
    <lineage>
        <taxon>Eukaryota</taxon>
        <taxon>Metazoa</taxon>
        <taxon>Ecdysozoa</taxon>
        <taxon>Arthropoda</taxon>
        <taxon>Hexapoda</taxon>
        <taxon>Collembola</taxon>
        <taxon>Entomobryomorpha</taxon>
        <taxon>Entomobryoidea</taxon>
        <taxon>Orchesellidae</taxon>
        <taxon>Orchesellinae</taxon>
        <taxon>Orchesella</taxon>
    </lineage>
</organism>
<evidence type="ECO:0000313" key="1">
    <source>
        <dbReference type="EMBL" id="CAL8139623.1"/>
    </source>
</evidence>
<name>A0ABP1RZU8_9HEXA</name>
<gene>
    <name evidence="1" type="ORF">ODALV1_LOCUS27916</name>
</gene>
<keyword evidence="2" id="KW-1185">Reference proteome</keyword>
<dbReference type="EMBL" id="CAXLJM020000129">
    <property type="protein sequence ID" value="CAL8139623.1"/>
    <property type="molecule type" value="Genomic_DNA"/>
</dbReference>
<evidence type="ECO:0000313" key="2">
    <source>
        <dbReference type="Proteomes" id="UP001642540"/>
    </source>
</evidence>
<accession>A0ABP1RZU8</accession>
<reference evidence="1 2" key="1">
    <citation type="submission" date="2024-08" db="EMBL/GenBank/DDBJ databases">
        <authorList>
            <person name="Cucini C."/>
            <person name="Frati F."/>
        </authorList>
    </citation>
    <scope>NUCLEOTIDE SEQUENCE [LARGE SCALE GENOMIC DNA]</scope>
</reference>
<proteinExistence type="predicted"/>
<comment type="caution">
    <text evidence="1">The sequence shown here is derived from an EMBL/GenBank/DDBJ whole genome shotgun (WGS) entry which is preliminary data.</text>
</comment>
<dbReference type="Proteomes" id="UP001642540">
    <property type="component" value="Unassembled WGS sequence"/>
</dbReference>
<protein>
    <submittedName>
        <fullName evidence="1">Uncharacterized protein</fullName>
    </submittedName>
</protein>
<sequence>MCSNEECERFVNQENEEYKSSPFCEADFADIGDIIESEPEKVLRRLNETTRDSRRCPKCKTHLRKRYALLGNQGFFFYPLLHYTSTDFPESGLPLTQKIQNKMYTVFAYTVIRGDLGPTYGPEKRIGLPHFLTVFVYNNKRIVFDGLLNKAYMSSKPQYEWKVTSVWLVPQKN</sequence>